<sequence length="247" mass="27656">MSSNGDPVVSVVIVEDVAIVVASDDNDGNMQAAVHSVAKSKRKRQKHEFLWEYVKDWQDSDSTKHCRKCQCTVSRKWCVTLHVAGGVRFKKFIVSLTNGYKPLSTQTILQRIVELYHILEPLLAAFLCSLNVAISLTLDGWSNRNLKGFYVVTVHWVNVASLTNKSILLMILDVKCGTSVSKRVGAALFKYLKRLGRDVVTRLFNVVSDNGSDATVAVARLFQLVNTFIGYEQMRKVNHVRCANHSV</sequence>
<dbReference type="EMBL" id="OZ020107">
    <property type="protein sequence ID" value="CAK9259038.1"/>
    <property type="molecule type" value="Genomic_DNA"/>
</dbReference>
<evidence type="ECO:0000313" key="6">
    <source>
        <dbReference type="EMBL" id="CAK9259038.1"/>
    </source>
</evidence>
<gene>
    <name evidence="6" type="ORF">CSSPJE1EN1_LOCUS4516</name>
</gene>
<evidence type="ECO:0000256" key="3">
    <source>
        <dbReference type="ARBA" id="ARBA00022771"/>
    </source>
</evidence>
<evidence type="ECO:0000256" key="4">
    <source>
        <dbReference type="ARBA" id="ARBA00022833"/>
    </source>
</evidence>
<keyword evidence="3" id="KW-0863">Zinc-finger</keyword>
<evidence type="ECO:0000256" key="1">
    <source>
        <dbReference type="ARBA" id="ARBA00004123"/>
    </source>
</evidence>
<name>A0ABP0VX19_9BRYO</name>
<keyword evidence="5" id="KW-0539">Nucleus</keyword>
<accession>A0ABP0VX19</accession>
<evidence type="ECO:0008006" key="8">
    <source>
        <dbReference type="Google" id="ProtNLM"/>
    </source>
</evidence>
<dbReference type="PANTHER" id="PTHR46481">
    <property type="entry name" value="ZINC FINGER BED DOMAIN-CONTAINING PROTEIN 4"/>
    <property type="match status" value="1"/>
</dbReference>
<dbReference type="Proteomes" id="UP001497444">
    <property type="component" value="Chromosome 12"/>
</dbReference>
<dbReference type="InterPro" id="IPR052035">
    <property type="entry name" value="ZnF_BED_domain_contain"/>
</dbReference>
<proteinExistence type="predicted"/>
<comment type="subcellular location">
    <subcellularLocation>
        <location evidence="1">Nucleus</location>
    </subcellularLocation>
</comment>
<evidence type="ECO:0000256" key="2">
    <source>
        <dbReference type="ARBA" id="ARBA00022723"/>
    </source>
</evidence>
<organism evidence="6 7">
    <name type="scientific">Sphagnum jensenii</name>
    <dbReference type="NCBI Taxonomy" id="128206"/>
    <lineage>
        <taxon>Eukaryota</taxon>
        <taxon>Viridiplantae</taxon>
        <taxon>Streptophyta</taxon>
        <taxon>Embryophyta</taxon>
        <taxon>Bryophyta</taxon>
        <taxon>Sphagnophytina</taxon>
        <taxon>Sphagnopsida</taxon>
        <taxon>Sphagnales</taxon>
        <taxon>Sphagnaceae</taxon>
        <taxon>Sphagnum</taxon>
    </lineage>
</organism>
<dbReference type="PANTHER" id="PTHR46481:SF10">
    <property type="entry name" value="ZINC FINGER BED DOMAIN-CONTAINING PROTEIN 39"/>
    <property type="match status" value="1"/>
</dbReference>
<reference evidence="6" key="1">
    <citation type="submission" date="2024-02" db="EMBL/GenBank/DDBJ databases">
        <authorList>
            <consortium name="ELIXIR-Norway"/>
            <consortium name="Elixir Norway"/>
        </authorList>
    </citation>
    <scope>NUCLEOTIDE SEQUENCE</scope>
</reference>
<evidence type="ECO:0000313" key="7">
    <source>
        <dbReference type="Proteomes" id="UP001497444"/>
    </source>
</evidence>
<keyword evidence="2" id="KW-0479">Metal-binding</keyword>
<protein>
    <recommendedName>
        <fullName evidence="8">Transposase</fullName>
    </recommendedName>
</protein>
<evidence type="ECO:0000256" key="5">
    <source>
        <dbReference type="ARBA" id="ARBA00023242"/>
    </source>
</evidence>
<keyword evidence="4" id="KW-0862">Zinc</keyword>
<keyword evidence="7" id="KW-1185">Reference proteome</keyword>